<feature type="transmembrane region" description="Helical" evidence="6">
    <location>
        <begin position="133"/>
        <end position="159"/>
    </location>
</feature>
<keyword evidence="3 6" id="KW-0812">Transmembrane</keyword>
<feature type="transmembrane region" description="Helical" evidence="6">
    <location>
        <begin position="233"/>
        <end position="258"/>
    </location>
</feature>
<comment type="caution">
    <text evidence="7">The sequence shown here is derived from an EMBL/GenBank/DDBJ whole genome shotgun (WGS) entry which is preliminary data.</text>
</comment>
<gene>
    <name evidence="7" type="ORF">GCM10022224_023220</name>
</gene>
<evidence type="ECO:0000313" key="8">
    <source>
        <dbReference type="Proteomes" id="UP001500902"/>
    </source>
</evidence>
<accession>A0ABP7BGD1</accession>
<keyword evidence="4 6" id="KW-1133">Transmembrane helix</keyword>
<feature type="transmembrane region" description="Helical" evidence="6">
    <location>
        <begin position="209"/>
        <end position="227"/>
    </location>
</feature>
<dbReference type="Pfam" id="PF03649">
    <property type="entry name" value="UPF0014"/>
    <property type="match status" value="1"/>
</dbReference>
<keyword evidence="5 6" id="KW-0472">Membrane</keyword>
<feature type="transmembrane region" description="Helical" evidence="6">
    <location>
        <begin position="108"/>
        <end position="127"/>
    </location>
</feature>
<evidence type="ECO:0000256" key="4">
    <source>
        <dbReference type="ARBA" id="ARBA00022989"/>
    </source>
</evidence>
<sequence>MRRPGGASVRLVAVSSSSSSSLISVTALLPVAVVVLAALGALVAWLGRLGHGRGVVTACLRAALQLGVVSVVITWVVAYSMAVVGFILLMFGVATFTAGRRVTGTRTGWWWAGLPIAAGTVPVLAVLTGTRVISVTGIVIIPIAGILLGGCLTATALAGRRAVEELFQRRGEVEAALSLGFLPRDAAMEICRPAAAGALVPALDQTRTVGLVTLPGAFVGVLLGGASPIEAGIVQLVVLVALLAAEAIAIVVTVELVARGRFTASGGSA</sequence>
<evidence type="ECO:0000256" key="3">
    <source>
        <dbReference type="ARBA" id="ARBA00022692"/>
    </source>
</evidence>
<dbReference type="EMBL" id="BAAAZP010000040">
    <property type="protein sequence ID" value="GAA3659175.1"/>
    <property type="molecule type" value="Genomic_DNA"/>
</dbReference>
<proteinExistence type="inferred from homology"/>
<dbReference type="PANTHER" id="PTHR30028:SF0">
    <property type="entry name" value="PROTEIN ALUMINUM SENSITIVE 3"/>
    <property type="match status" value="1"/>
</dbReference>
<evidence type="ECO:0000256" key="5">
    <source>
        <dbReference type="ARBA" id="ARBA00023136"/>
    </source>
</evidence>
<evidence type="ECO:0000256" key="2">
    <source>
        <dbReference type="ARBA" id="ARBA00005268"/>
    </source>
</evidence>
<dbReference type="PANTHER" id="PTHR30028">
    <property type="entry name" value="UPF0014 INNER MEMBRANE PROTEIN YBBM-RELATED"/>
    <property type="match status" value="1"/>
</dbReference>
<dbReference type="Proteomes" id="UP001500902">
    <property type="component" value="Unassembled WGS sequence"/>
</dbReference>
<dbReference type="InterPro" id="IPR005226">
    <property type="entry name" value="UPF0014_fam"/>
</dbReference>
<feature type="transmembrane region" description="Helical" evidence="6">
    <location>
        <begin position="66"/>
        <end position="96"/>
    </location>
</feature>
<organism evidence="7 8">
    <name type="scientific">Nonomuraea antimicrobica</name>
    <dbReference type="NCBI Taxonomy" id="561173"/>
    <lineage>
        <taxon>Bacteria</taxon>
        <taxon>Bacillati</taxon>
        <taxon>Actinomycetota</taxon>
        <taxon>Actinomycetes</taxon>
        <taxon>Streptosporangiales</taxon>
        <taxon>Streptosporangiaceae</taxon>
        <taxon>Nonomuraea</taxon>
    </lineage>
</organism>
<reference evidence="8" key="1">
    <citation type="journal article" date="2019" name="Int. J. Syst. Evol. Microbiol.">
        <title>The Global Catalogue of Microorganisms (GCM) 10K type strain sequencing project: providing services to taxonomists for standard genome sequencing and annotation.</title>
        <authorList>
            <consortium name="The Broad Institute Genomics Platform"/>
            <consortium name="The Broad Institute Genome Sequencing Center for Infectious Disease"/>
            <person name="Wu L."/>
            <person name="Ma J."/>
        </authorList>
    </citation>
    <scope>NUCLEOTIDE SEQUENCE [LARGE SCALE GENOMIC DNA]</scope>
    <source>
        <strain evidence="8">JCM 16904</strain>
    </source>
</reference>
<name>A0ABP7BGD1_9ACTN</name>
<keyword evidence="8" id="KW-1185">Reference proteome</keyword>
<feature type="transmembrane region" description="Helical" evidence="6">
    <location>
        <begin position="21"/>
        <end position="46"/>
    </location>
</feature>
<evidence type="ECO:0000256" key="1">
    <source>
        <dbReference type="ARBA" id="ARBA00004141"/>
    </source>
</evidence>
<comment type="similarity">
    <text evidence="2">Belongs to the UPF0014 family.</text>
</comment>
<protein>
    <submittedName>
        <fullName evidence="7">ABC transporter permease</fullName>
    </submittedName>
</protein>
<evidence type="ECO:0000256" key="6">
    <source>
        <dbReference type="SAM" id="Phobius"/>
    </source>
</evidence>
<evidence type="ECO:0000313" key="7">
    <source>
        <dbReference type="EMBL" id="GAA3659175.1"/>
    </source>
</evidence>
<comment type="subcellular location">
    <subcellularLocation>
        <location evidence="1">Membrane</location>
        <topology evidence="1">Multi-pass membrane protein</topology>
    </subcellularLocation>
</comment>